<dbReference type="Proteomes" id="UP000054843">
    <property type="component" value="Unassembled WGS sequence"/>
</dbReference>
<name>A0A0V1N1I3_9BILA</name>
<dbReference type="EMBL" id="JYDO01000016">
    <property type="protein sequence ID" value="KRZ77910.1"/>
    <property type="molecule type" value="Genomic_DNA"/>
</dbReference>
<protein>
    <submittedName>
        <fullName evidence="1">Uncharacterized protein</fullName>
    </submittedName>
</protein>
<reference evidence="1 2" key="1">
    <citation type="submission" date="2015-01" db="EMBL/GenBank/DDBJ databases">
        <title>Evolution of Trichinella species and genotypes.</title>
        <authorList>
            <person name="Korhonen P.K."/>
            <person name="Edoardo P."/>
            <person name="Giuseppe L.R."/>
            <person name="Gasser R.B."/>
        </authorList>
    </citation>
    <scope>NUCLEOTIDE SEQUENCE [LARGE SCALE GENOMIC DNA]</scope>
    <source>
        <strain evidence="1">ISS1980</strain>
    </source>
</reference>
<keyword evidence="2" id="KW-1185">Reference proteome</keyword>
<organism evidence="1 2">
    <name type="scientific">Trichinella papuae</name>
    <dbReference type="NCBI Taxonomy" id="268474"/>
    <lineage>
        <taxon>Eukaryota</taxon>
        <taxon>Metazoa</taxon>
        <taxon>Ecdysozoa</taxon>
        <taxon>Nematoda</taxon>
        <taxon>Enoplea</taxon>
        <taxon>Dorylaimia</taxon>
        <taxon>Trichinellida</taxon>
        <taxon>Trichinellidae</taxon>
        <taxon>Trichinella</taxon>
    </lineage>
</organism>
<sequence>MNPSKLFTPSIFMVLNMKHYCWKLYSSKPCGPLPEFSYPFTFASVLKLAPSEEALPISLALCHVQKQTRHVTCKFAPLYPHCDKLNQLHRPYAKLLPSPPSVLWKIRSHVWVAETSPRLFATDGRPKLFSEIVGFDHSITKDAANVAGYVNFLVSLPAALTDGFMSPGLTGMNGGSFFSSSPGVFRETRTVNKLPSVSRSKSDVGRFGFRDPAFTFFR</sequence>
<dbReference type="AlphaFoldDB" id="A0A0V1N1I3"/>
<evidence type="ECO:0000313" key="1">
    <source>
        <dbReference type="EMBL" id="KRZ77910.1"/>
    </source>
</evidence>
<evidence type="ECO:0000313" key="2">
    <source>
        <dbReference type="Proteomes" id="UP000054843"/>
    </source>
</evidence>
<comment type="caution">
    <text evidence="1">The sequence shown here is derived from an EMBL/GenBank/DDBJ whole genome shotgun (WGS) entry which is preliminary data.</text>
</comment>
<gene>
    <name evidence="1" type="ORF">T10_9140</name>
</gene>
<proteinExistence type="predicted"/>
<accession>A0A0V1N1I3</accession>